<dbReference type="EMBL" id="SRME01000001">
    <property type="protein sequence ID" value="TGG89280.1"/>
    <property type="molecule type" value="Genomic_DNA"/>
</dbReference>
<accession>A0A4Z0W623</accession>
<evidence type="ECO:0000313" key="1">
    <source>
        <dbReference type="EMBL" id="TGG89280.1"/>
    </source>
</evidence>
<dbReference type="OrthoDB" id="9776955at2"/>
<sequence length="310" mass="33988">MKKRFFGVFLVFSLFVVHVFSLTIGVTQIVEHPALDAVFEGLKEELSDMDLVYDHQIAQGSFQNATQIAKKFNNDSDLIVAIATPSAQAAANSIKNKPIVFTAVTDPVAAGLIPKMGLNSGNIVGISDMLPVELHMNLIKKYFPEAKNIGLLFNTGEINSKKIVELANKYSEELGLNTIEISGSNINELITGINSRSDEVDIFYLFTDNLVASSIELLSEKMKEKKIPVISGDIDIAKASSVIGFGFDYKSLGIETGKIVRRIINGEKISEIESTFMPGNALLLYLNLERAKAFNLNIPDELIDNADIIE</sequence>
<dbReference type="InterPro" id="IPR007487">
    <property type="entry name" value="ABC_transpt-TYRBP-like"/>
</dbReference>
<organism evidence="1 2">
    <name type="scientific">Geotoga petraea</name>
    <dbReference type="NCBI Taxonomy" id="28234"/>
    <lineage>
        <taxon>Bacteria</taxon>
        <taxon>Thermotogati</taxon>
        <taxon>Thermotogota</taxon>
        <taxon>Thermotogae</taxon>
        <taxon>Petrotogales</taxon>
        <taxon>Petrotogaceae</taxon>
        <taxon>Geotoga</taxon>
    </lineage>
</organism>
<reference evidence="1 2" key="1">
    <citation type="submission" date="2019-04" db="EMBL/GenBank/DDBJ databases">
        <title>Draft genome sequence data and analysis of a Fermenting Bacterium, Geotoga petraea strain HO-Geo1, isolated from heavy-oil petroleum reservoir in Russia.</title>
        <authorList>
            <person name="Grouzdev D.S."/>
            <person name="Semenova E.M."/>
            <person name="Sokolova D.S."/>
            <person name="Tourova T.P."/>
            <person name="Poltaraus A.B."/>
            <person name="Nazina T.N."/>
        </authorList>
    </citation>
    <scope>NUCLEOTIDE SEQUENCE [LARGE SCALE GENOMIC DNA]</scope>
    <source>
        <strain evidence="1 2">HO-Geo1</strain>
    </source>
</reference>
<dbReference type="Proteomes" id="UP000297288">
    <property type="component" value="Unassembled WGS sequence"/>
</dbReference>
<proteinExistence type="predicted"/>
<dbReference type="PANTHER" id="PTHR35271:SF1">
    <property type="entry name" value="ABC TRANSPORTER, SUBSTRATE-BINDING LIPOPROTEIN"/>
    <property type="match status" value="1"/>
</dbReference>
<protein>
    <submittedName>
        <fullName evidence="1">ABC transporter substrate-binding protein</fullName>
    </submittedName>
</protein>
<dbReference type="InterPro" id="IPR028082">
    <property type="entry name" value="Peripla_BP_I"/>
</dbReference>
<dbReference type="Gene3D" id="3.40.50.2300">
    <property type="match status" value="2"/>
</dbReference>
<dbReference type="PANTHER" id="PTHR35271">
    <property type="entry name" value="ABC TRANSPORTER, SUBSTRATE-BINDING LIPOPROTEIN-RELATED"/>
    <property type="match status" value="1"/>
</dbReference>
<dbReference type="CDD" id="cd06325">
    <property type="entry name" value="PBP1_ABC_unchar_transporter"/>
    <property type="match status" value="1"/>
</dbReference>
<gene>
    <name evidence="1" type="ORF">E4650_03570</name>
</gene>
<comment type="caution">
    <text evidence="1">The sequence shown here is derived from an EMBL/GenBank/DDBJ whole genome shotgun (WGS) entry which is preliminary data.</text>
</comment>
<evidence type="ECO:0000313" key="2">
    <source>
        <dbReference type="Proteomes" id="UP000297288"/>
    </source>
</evidence>
<dbReference type="AlphaFoldDB" id="A0A4Z0W623"/>
<dbReference type="SUPFAM" id="SSF53822">
    <property type="entry name" value="Periplasmic binding protein-like I"/>
    <property type="match status" value="1"/>
</dbReference>
<dbReference type="Pfam" id="PF04392">
    <property type="entry name" value="ABC_sub_bind"/>
    <property type="match status" value="1"/>
</dbReference>
<dbReference type="RefSeq" id="WP_135402637.1">
    <property type="nucleotide sequence ID" value="NZ_SRME01000001.1"/>
</dbReference>
<name>A0A4Z0W623_9BACT</name>